<feature type="compositionally biased region" description="Polar residues" evidence="1">
    <location>
        <begin position="1"/>
        <end position="12"/>
    </location>
</feature>
<dbReference type="Proteomes" id="UP000002051">
    <property type="component" value="Chromosome 4"/>
</dbReference>
<dbReference type="PANTHER" id="PTHR31071">
    <property type="entry name" value="GB|AAF24581.1"/>
    <property type="match status" value="1"/>
</dbReference>
<feature type="region of interest" description="Disordered" evidence="1">
    <location>
        <begin position="1"/>
        <end position="31"/>
    </location>
</feature>
<dbReference type="EnsemblPlants" id="KEH29822">
    <property type="protein sequence ID" value="KEH29822"/>
    <property type="gene ID" value="MTR_4g052400"/>
</dbReference>
<proteinExistence type="predicted"/>
<reference evidence="4" key="3">
    <citation type="submission" date="2015-04" db="UniProtKB">
        <authorList>
            <consortium name="EnsemblPlants"/>
        </authorList>
    </citation>
    <scope>IDENTIFICATION</scope>
    <source>
        <strain evidence="4">cv. Jemalong A17</strain>
    </source>
</reference>
<dbReference type="OrthoDB" id="691984at2759"/>
<evidence type="ECO:0000313" key="4">
    <source>
        <dbReference type="EnsemblPlants" id="KEH29822"/>
    </source>
</evidence>
<dbReference type="Proteomes" id="UP000265566">
    <property type="component" value="Chromosome 4"/>
</dbReference>
<feature type="compositionally biased region" description="Polar residues" evidence="1">
    <location>
        <begin position="580"/>
        <end position="595"/>
    </location>
</feature>
<gene>
    <name evidence="4" type="primary">25492255</name>
    <name evidence="2" type="ordered locus">MTR_4g052400</name>
    <name evidence="3" type="ORF">MtrunA17_Chr4g0026051</name>
</gene>
<feature type="region of interest" description="Disordered" evidence="1">
    <location>
        <begin position="181"/>
        <end position="201"/>
    </location>
</feature>
<evidence type="ECO:0000313" key="3">
    <source>
        <dbReference type="EMBL" id="RHN60460.1"/>
    </source>
</evidence>
<evidence type="ECO:0000313" key="5">
    <source>
        <dbReference type="Proteomes" id="UP000002051"/>
    </source>
</evidence>
<dbReference type="HOGENOM" id="CLU_021239_1_0_1"/>
<feature type="region of interest" description="Disordered" evidence="1">
    <location>
        <begin position="123"/>
        <end position="145"/>
    </location>
</feature>
<evidence type="ECO:0000313" key="2">
    <source>
        <dbReference type="EMBL" id="KEH29822.1"/>
    </source>
</evidence>
<protein>
    <submittedName>
        <fullName evidence="2">Plant/F24K9-26 protein</fullName>
    </submittedName>
</protein>
<reference evidence="2 5" key="2">
    <citation type="journal article" date="2014" name="BMC Genomics">
        <title>An improved genome release (version Mt4.0) for the model legume Medicago truncatula.</title>
        <authorList>
            <person name="Tang H."/>
            <person name="Krishnakumar V."/>
            <person name="Bidwell S."/>
            <person name="Rosen B."/>
            <person name="Chan A."/>
            <person name="Zhou S."/>
            <person name="Gentzbittel L."/>
            <person name="Childs K.L."/>
            <person name="Yandell M."/>
            <person name="Gundlach H."/>
            <person name="Mayer K.F."/>
            <person name="Schwartz D.C."/>
            <person name="Town C.D."/>
        </authorList>
    </citation>
    <scope>GENOME REANNOTATION</scope>
    <source>
        <strain evidence="2">A17</strain>
        <strain evidence="4 5">cv. Jemalong A17</strain>
    </source>
</reference>
<accession>A0A072UJH3</accession>
<organism evidence="2 5">
    <name type="scientific">Medicago truncatula</name>
    <name type="common">Barrel medic</name>
    <name type="synonym">Medicago tribuloides</name>
    <dbReference type="NCBI Taxonomy" id="3880"/>
    <lineage>
        <taxon>Eukaryota</taxon>
        <taxon>Viridiplantae</taxon>
        <taxon>Streptophyta</taxon>
        <taxon>Embryophyta</taxon>
        <taxon>Tracheophyta</taxon>
        <taxon>Spermatophyta</taxon>
        <taxon>Magnoliopsida</taxon>
        <taxon>eudicotyledons</taxon>
        <taxon>Gunneridae</taxon>
        <taxon>Pentapetalae</taxon>
        <taxon>rosids</taxon>
        <taxon>fabids</taxon>
        <taxon>Fabales</taxon>
        <taxon>Fabaceae</taxon>
        <taxon>Papilionoideae</taxon>
        <taxon>50 kb inversion clade</taxon>
        <taxon>NPAAA clade</taxon>
        <taxon>Hologalegina</taxon>
        <taxon>IRL clade</taxon>
        <taxon>Trifolieae</taxon>
        <taxon>Medicago</taxon>
    </lineage>
</organism>
<keyword evidence="5" id="KW-1185">Reference proteome</keyword>
<dbReference type="EMBL" id="CM001220">
    <property type="protein sequence ID" value="KEH29822.1"/>
    <property type="molecule type" value="Genomic_DNA"/>
</dbReference>
<dbReference type="Gramene" id="rna22772">
    <property type="protein sequence ID" value="RHN60460.1"/>
    <property type="gene ID" value="gene22772"/>
</dbReference>
<dbReference type="EMBL" id="PSQE01000004">
    <property type="protein sequence ID" value="RHN60460.1"/>
    <property type="molecule type" value="Genomic_DNA"/>
</dbReference>
<dbReference type="STRING" id="3880.A0A072UJH3"/>
<dbReference type="KEGG" id="mtr:25492255"/>
<name>A0A072UJH3_MEDTR</name>
<dbReference type="AlphaFoldDB" id="A0A072UJH3"/>
<dbReference type="InterPro" id="IPR043424">
    <property type="entry name" value="BLT-like"/>
</dbReference>
<feature type="region of interest" description="Disordered" evidence="1">
    <location>
        <begin position="486"/>
        <end position="521"/>
    </location>
</feature>
<feature type="compositionally biased region" description="Basic and acidic residues" evidence="1">
    <location>
        <begin position="123"/>
        <end position="142"/>
    </location>
</feature>
<evidence type="ECO:0000256" key="1">
    <source>
        <dbReference type="SAM" id="MobiDB-lite"/>
    </source>
</evidence>
<feature type="region of interest" description="Disordered" evidence="1">
    <location>
        <begin position="572"/>
        <end position="595"/>
    </location>
</feature>
<reference evidence="3" key="4">
    <citation type="journal article" date="2018" name="Nat. Plants">
        <title>Whole-genome landscape of Medicago truncatula symbiotic genes.</title>
        <authorList>
            <person name="Pecrix Y."/>
            <person name="Gamas P."/>
            <person name="Carrere S."/>
        </authorList>
    </citation>
    <scope>NUCLEOTIDE SEQUENCE</scope>
    <source>
        <tissue evidence="3">Leaves</tissue>
    </source>
</reference>
<feature type="compositionally biased region" description="Basic and acidic residues" evidence="1">
    <location>
        <begin position="501"/>
        <end position="521"/>
    </location>
</feature>
<dbReference type="ExpressionAtlas" id="A0A072UJH3">
    <property type="expression patterns" value="differential"/>
</dbReference>
<sequence>MSSCHNQTNNNLKEGFREISHNKIRKRNCSSSSSSSLARRYRFKRAILVGKKGGSTTPVPLWKTSTTSSPSMENTTQHLLYSSASGLPSKDKEKEVSVSARKLAASLWEINDLHPSRVKKEFEAEQMRSCKETSNRSREKAKSLSRSGLLRPLMSDPCNSPISERMKGFESDGYRTVSGLSHPLRSGMDAHTSDSLNEKNSGKCAVGVKSRLKEARSSLSTSKKILKVLNQMCHREKQSSTMALTLALGSELDRVCGLLDKLIQDERSNSNQKDIEYMVKRFAEEKAAWKSREKEKIHDAIKNVAEELTVEKKLRKQTERLNKKIAIEMASVKASQLKVCEELEREKRAKEILEQICDELARGIGEDRAQVEEMKKESVKVREEVEKEREMLQLADVLREERVQMKLSEAKYQFEEKNDFVEKLRNELEDFMRTRDEENGDASPECTKFNDLESYFNKVCQRFQNAEYEGQNDSDEDDSDLQSIELNMNNDNRGSEWSYPGEKDAQKDSKRVSTDKESTGRKSYERIQWGSICFNKRNSSFKKRDLDTNIQEGRDHSRPDSSIEFLSRARIQDDEDETTSNRSISSANHVQRNDNQLTLQCTSEEARENSLLVFKGENLKQEAEGRKSKCYLKSLDSDS</sequence>
<reference evidence="2 5" key="1">
    <citation type="journal article" date="2011" name="Nature">
        <title>The Medicago genome provides insight into the evolution of rhizobial symbioses.</title>
        <authorList>
            <person name="Young N.D."/>
            <person name="Debelle F."/>
            <person name="Oldroyd G.E."/>
            <person name="Geurts R."/>
            <person name="Cannon S.B."/>
            <person name="Udvardi M.K."/>
            <person name="Benedito V.A."/>
            <person name="Mayer K.F."/>
            <person name="Gouzy J."/>
            <person name="Schoof H."/>
            <person name="Van de Peer Y."/>
            <person name="Proost S."/>
            <person name="Cook D.R."/>
            <person name="Meyers B.C."/>
            <person name="Spannagl M."/>
            <person name="Cheung F."/>
            <person name="De Mita S."/>
            <person name="Krishnakumar V."/>
            <person name="Gundlach H."/>
            <person name="Zhou S."/>
            <person name="Mudge J."/>
            <person name="Bharti A.K."/>
            <person name="Murray J.D."/>
            <person name="Naoumkina M.A."/>
            <person name="Rosen B."/>
            <person name="Silverstein K.A."/>
            <person name="Tang H."/>
            <person name="Rombauts S."/>
            <person name="Zhao P.X."/>
            <person name="Zhou P."/>
            <person name="Barbe V."/>
            <person name="Bardou P."/>
            <person name="Bechner M."/>
            <person name="Bellec A."/>
            <person name="Berger A."/>
            <person name="Berges H."/>
            <person name="Bidwell S."/>
            <person name="Bisseling T."/>
            <person name="Choisne N."/>
            <person name="Couloux A."/>
            <person name="Denny R."/>
            <person name="Deshpande S."/>
            <person name="Dai X."/>
            <person name="Doyle J.J."/>
            <person name="Dudez A.M."/>
            <person name="Farmer A.D."/>
            <person name="Fouteau S."/>
            <person name="Franken C."/>
            <person name="Gibelin C."/>
            <person name="Gish J."/>
            <person name="Goldstein S."/>
            <person name="Gonzalez A.J."/>
            <person name="Green P.J."/>
            <person name="Hallab A."/>
            <person name="Hartog M."/>
            <person name="Hua A."/>
            <person name="Humphray S.J."/>
            <person name="Jeong D.H."/>
            <person name="Jing Y."/>
            <person name="Jocker A."/>
            <person name="Kenton S.M."/>
            <person name="Kim D.J."/>
            <person name="Klee K."/>
            <person name="Lai H."/>
            <person name="Lang C."/>
            <person name="Lin S."/>
            <person name="Macmil S.L."/>
            <person name="Magdelenat G."/>
            <person name="Matthews L."/>
            <person name="McCorrison J."/>
            <person name="Monaghan E.L."/>
            <person name="Mun J.H."/>
            <person name="Najar F.Z."/>
            <person name="Nicholson C."/>
            <person name="Noirot C."/>
            <person name="O'Bleness M."/>
            <person name="Paule C.R."/>
            <person name="Poulain J."/>
            <person name="Prion F."/>
            <person name="Qin B."/>
            <person name="Qu C."/>
            <person name="Retzel E.F."/>
            <person name="Riddle C."/>
            <person name="Sallet E."/>
            <person name="Samain S."/>
            <person name="Samson N."/>
            <person name="Sanders I."/>
            <person name="Saurat O."/>
            <person name="Scarpelli C."/>
            <person name="Schiex T."/>
            <person name="Segurens B."/>
            <person name="Severin A.J."/>
            <person name="Sherrier D.J."/>
            <person name="Shi R."/>
            <person name="Sims S."/>
            <person name="Singer S.R."/>
            <person name="Sinharoy S."/>
            <person name="Sterck L."/>
            <person name="Viollet A."/>
            <person name="Wang B.B."/>
            <person name="Wang K."/>
            <person name="Wang M."/>
            <person name="Wang X."/>
            <person name="Warfsmann J."/>
            <person name="Weissenbach J."/>
            <person name="White D.D."/>
            <person name="White J.D."/>
            <person name="Wiley G.B."/>
            <person name="Wincker P."/>
            <person name="Xing Y."/>
            <person name="Yang L."/>
            <person name="Yao Z."/>
            <person name="Ying F."/>
            <person name="Zhai J."/>
            <person name="Zhou L."/>
            <person name="Zuber A."/>
            <person name="Denarie J."/>
            <person name="Dixon R.A."/>
            <person name="May G.D."/>
            <person name="Schwartz D.C."/>
            <person name="Rogers J."/>
            <person name="Quetier F."/>
            <person name="Town C.D."/>
            <person name="Roe B.A."/>
        </authorList>
    </citation>
    <scope>NUCLEOTIDE SEQUENCE [LARGE SCALE GENOMIC DNA]</scope>
    <source>
        <strain evidence="2">A17</strain>
        <strain evidence="4 5">cv. Jemalong A17</strain>
    </source>
</reference>
<dbReference type="PANTHER" id="PTHR31071:SF16">
    <property type="entry name" value="MYB-LIKE PROTEIN Z ISOFORM X1"/>
    <property type="match status" value="1"/>
</dbReference>